<sequence>MYRKKFTVTKDWTALAMGSGSLQVLATPALIAFAENTCAELIAQELSADDTTVGTQINCKHLKATGLDQEIDISVKLIQSTGKKYEFSFQAFEGEMLIGEGNHTRVKVNRVKFLRHV</sequence>
<feature type="active site" evidence="1">
    <location>
        <position position="35"/>
    </location>
</feature>
<name>A0A4S3B2D0_9ENTE</name>
<protein>
    <recommendedName>
        <fullName evidence="4">Fluoroacetyl-CoA-specific thioesterase-like domain-containing protein</fullName>
    </recommendedName>
</protein>
<dbReference type="InterPro" id="IPR029069">
    <property type="entry name" value="HotDog_dom_sf"/>
</dbReference>
<evidence type="ECO:0000313" key="5">
    <source>
        <dbReference type="EMBL" id="THB61294.1"/>
    </source>
</evidence>
<dbReference type="Pfam" id="PF22636">
    <property type="entry name" value="FlK"/>
    <property type="match status" value="1"/>
</dbReference>
<dbReference type="Gene3D" id="3.10.129.10">
    <property type="entry name" value="Hotdog Thioesterase"/>
    <property type="match status" value="1"/>
</dbReference>
<accession>A0A4S3B2D0</accession>
<feature type="signal peptide" evidence="3">
    <location>
        <begin position="1"/>
        <end position="26"/>
    </location>
</feature>
<feature type="binding site" evidence="2">
    <location>
        <position position="54"/>
    </location>
    <ligand>
        <name>CoA</name>
        <dbReference type="ChEBI" id="CHEBI:57287"/>
    </ligand>
</feature>
<keyword evidence="6" id="KW-1185">Reference proteome</keyword>
<proteinExistence type="predicted"/>
<evidence type="ECO:0000256" key="1">
    <source>
        <dbReference type="PIRSR" id="PIRSR014972-1"/>
    </source>
</evidence>
<feature type="active site" evidence="1">
    <location>
        <position position="27"/>
    </location>
</feature>
<dbReference type="RefSeq" id="WP_136136758.1">
    <property type="nucleotide sequence ID" value="NZ_SDGV01000014.1"/>
</dbReference>
<dbReference type="SUPFAM" id="SSF54637">
    <property type="entry name" value="Thioesterase/thiol ester dehydrase-isomerase"/>
    <property type="match status" value="1"/>
</dbReference>
<dbReference type="Proteomes" id="UP000310506">
    <property type="component" value="Unassembled WGS sequence"/>
</dbReference>
<feature type="chain" id="PRO_5038535928" description="Fluoroacetyl-CoA-specific thioesterase-like domain-containing protein" evidence="3">
    <location>
        <begin position="27"/>
        <end position="117"/>
    </location>
</feature>
<feature type="binding site" evidence="2">
    <location>
        <position position="105"/>
    </location>
    <ligand>
        <name>substrate</name>
    </ligand>
</feature>
<organism evidence="5 6">
    <name type="scientific">Vagococcus silagei</name>
    <dbReference type="NCBI Taxonomy" id="2508885"/>
    <lineage>
        <taxon>Bacteria</taxon>
        <taxon>Bacillati</taxon>
        <taxon>Bacillota</taxon>
        <taxon>Bacilli</taxon>
        <taxon>Lactobacillales</taxon>
        <taxon>Enterococcaceae</taxon>
        <taxon>Vagococcus</taxon>
    </lineage>
</organism>
<dbReference type="PANTHER" id="PTHR36934:SF1">
    <property type="entry name" value="THIOESTERASE DOMAIN-CONTAINING PROTEIN"/>
    <property type="match status" value="1"/>
</dbReference>
<evidence type="ECO:0000313" key="6">
    <source>
        <dbReference type="Proteomes" id="UP000310506"/>
    </source>
</evidence>
<evidence type="ECO:0000256" key="3">
    <source>
        <dbReference type="SAM" id="SignalP"/>
    </source>
</evidence>
<dbReference type="OrthoDB" id="6902891at2"/>
<evidence type="ECO:0000256" key="2">
    <source>
        <dbReference type="PIRSR" id="PIRSR014972-2"/>
    </source>
</evidence>
<feature type="domain" description="Fluoroacetyl-CoA-specific thioesterase-like" evidence="4">
    <location>
        <begin position="8"/>
        <end position="110"/>
    </location>
</feature>
<dbReference type="PANTHER" id="PTHR36934">
    <property type="entry name" value="BLR0278 PROTEIN"/>
    <property type="match status" value="1"/>
</dbReference>
<feature type="binding site" evidence="2">
    <location>
        <position position="54"/>
    </location>
    <ligand>
        <name>substrate</name>
    </ligand>
</feature>
<dbReference type="PIRSF" id="PIRSF014972">
    <property type="entry name" value="FlK"/>
    <property type="match status" value="1"/>
</dbReference>
<gene>
    <name evidence="5" type="ORF">ESZ54_05975</name>
</gene>
<dbReference type="EMBL" id="SDGV01000014">
    <property type="protein sequence ID" value="THB61294.1"/>
    <property type="molecule type" value="Genomic_DNA"/>
</dbReference>
<dbReference type="AlphaFoldDB" id="A0A4S3B2D0"/>
<reference evidence="5 6" key="1">
    <citation type="submission" date="2019-01" db="EMBL/GenBank/DDBJ databases">
        <title>Vagococcus silagei sp. nov. isolated from brewer's grain.</title>
        <authorList>
            <person name="Guu J.-R."/>
        </authorList>
    </citation>
    <scope>NUCLEOTIDE SEQUENCE [LARGE SCALE GENOMIC DNA]</scope>
    <source>
        <strain evidence="5 6">2B-2</strain>
    </source>
</reference>
<comment type="caution">
    <text evidence="5">The sequence shown here is derived from an EMBL/GenBank/DDBJ whole genome shotgun (WGS) entry which is preliminary data.</text>
</comment>
<keyword evidence="3" id="KW-0732">Signal</keyword>
<evidence type="ECO:0000259" key="4">
    <source>
        <dbReference type="Pfam" id="PF22636"/>
    </source>
</evidence>
<dbReference type="InterPro" id="IPR025540">
    <property type="entry name" value="FlK"/>
</dbReference>
<dbReference type="InterPro" id="IPR054485">
    <property type="entry name" value="FlK-like_dom"/>
</dbReference>
<feature type="active site" evidence="1">
    <location>
        <position position="61"/>
    </location>
</feature>